<dbReference type="EMBL" id="VNFF01000021">
    <property type="protein sequence ID" value="TVU80805.1"/>
    <property type="molecule type" value="Genomic_DNA"/>
</dbReference>
<keyword evidence="3 6" id="KW-0732">Signal</keyword>
<dbReference type="PANTHER" id="PTHR38776:SF1">
    <property type="entry name" value="MLTA-INTERACTING PROTEIN-RELATED"/>
    <property type="match status" value="1"/>
</dbReference>
<feature type="signal peptide" evidence="6">
    <location>
        <begin position="1"/>
        <end position="23"/>
    </location>
</feature>
<comment type="caution">
    <text evidence="7">The sequence shown here is derived from an EMBL/GenBank/DDBJ whole genome shotgun (WGS) entry which is preliminary data.</text>
</comment>
<proteinExistence type="inferred from homology"/>
<evidence type="ECO:0000313" key="7">
    <source>
        <dbReference type="EMBL" id="TVU80805.1"/>
    </source>
</evidence>
<feature type="chain" id="PRO_5045739079" evidence="6">
    <location>
        <begin position="24"/>
        <end position="277"/>
    </location>
</feature>
<gene>
    <name evidence="7" type="ORF">FQP85_18305</name>
</gene>
<dbReference type="InterPro" id="IPR010583">
    <property type="entry name" value="MipA"/>
</dbReference>
<evidence type="ECO:0000313" key="8">
    <source>
        <dbReference type="Proteomes" id="UP000317938"/>
    </source>
</evidence>
<comment type="similarity">
    <text evidence="2">Belongs to the MipA/OmpV family.</text>
</comment>
<keyword evidence="8" id="KW-1185">Reference proteome</keyword>
<dbReference type="PANTHER" id="PTHR38776">
    <property type="entry name" value="MLTA-INTERACTING PROTEIN-RELATED"/>
    <property type="match status" value="1"/>
</dbReference>
<evidence type="ECO:0000256" key="3">
    <source>
        <dbReference type="ARBA" id="ARBA00022729"/>
    </source>
</evidence>
<accession>A0ABY3FAR6</accession>
<evidence type="ECO:0000256" key="4">
    <source>
        <dbReference type="ARBA" id="ARBA00023136"/>
    </source>
</evidence>
<name>A0ABY3FAR6_9GAMM</name>
<keyword evidence="5" id="KW-0998">Cell outer membrane</keyword>
<dbReference type="Pfam" id="PF06629">
    <property type="entry name" value="MipA"/>
    <property type="match status" value="1"/>
</dbReference>
<reference evidence="7 8" key="1">
    <citation type="submission" date="2019-07" db="EMBL/GenBank/DDBJ databases">
        <title>Diversity of Bacteria from Kongsfjorden, Arctic.</title>
        <authorList>
            <person name="Yu Y."/>
        </authorList>
    </citation>
    <scope>NUCLEOTIDE SEQUENCE [LARGE SCALE GENOMIC DNA]</scope>
    <source>
        <strain evidence="7 8">SM1927</strain>
    </source>
</reference>
<evidence type="ECO:0000256" key="2">
    <source>
        <dbReference type="ARBA" id="ARBA00005722"/>
    </source>
</evidence>
<dbReference type="Proteomes" id="UP000317938">
    <property type="component" value="Unassembled WGS sequence"/>
</dbReference>
<evidence type="ECO:0000256" key="6">
    <source>
        <dbReference type="SAM" id="SignalP"/>
    </source>
</evidence>
<sequence>MYSPLKHLLVVILLFCFSSFSYAADLTREIGLNIDKSSEPENFFEVGLGLNAFNRSIINVDDKEDLDIGITLIGSYNWHNFFVDFANQAPDSLVFGYTAYNRENWSFDVILTGPGSGLRKKENQVNFEGIEERDVNTMIGGRLTGYIGENVVQLTLKQGLTSRNGGAVASALIGRNWQIRNLNFHSIFALSFRQAKLNDYYYGVSEEEAARTNFAAYDGKSSLNFDSSIGLTYPISENVLLRAEVFFGSEFGYNESPLFSKQQDFYTGISSSISYVF</sequence>
<protein>
    <submittedName>
        <fullName evidence="7">MipA/OmpV family protein</fullName>
    </submittedName>
</protein>
<organism evidence="7 8">
    <name type="scientific">Pseudoalteromonas neustonica</name>
    <dbReference type="NCBI Taxonomy" id="1840331"/>
    <lineage>
        <taxon>Bacteria</taxon>
        <taxon>Pseudomonadati</taxon>
        <taxon>Pseudomonadota</taxon>
        <taxon>Gammaproteobacteria</taxon>
        <taxon>Alteromonadales</taxon>
        <taxon>Pseudoalteromonadaceae</taxon>
        <taxon>Pseudoalteromonas</taxon>
    </lineage>
</organism>
<evidence type="ECO:0000256" key="1">
    <source>
        <dbReference type="ARBA" id="ARBA00004442"/>
    </source>
</evidence>
<keyword evidence="4" id="KW-0472">Membrane</keyword>
<evidence type="ECO:0000256" key="5">
    <source>
        <dbReference type="ARBA" id="ARBA00023237"/>
    </source>
</evidence>
<dbReference type="RefSeq" id="WP_145241294.1">
    <property type="nucleotide sequence ID" value="NZ_VNFF01000021.1"/>
</dbReference>
<comment type="subcellular location">
    <subcellularLocation>
        <location evidence="1">Cell outer membrane</location>
    </subcellularLocation>
</comment>